<evidence type="ECO:0000313" key="3">
    <source>
        <dbReference type="EMBL" id="DAZ98032.1"/>
    </source>
</evidence>
<accession>A0AAV2YSR8</accession>
<sequence>MNLGLGISLGSGRGSQGDGGTTSTGIPSSKSSGDFSIAFVNGPIRFTSEEGVLFSRIFHILDTDSDGYVGGAEGAAFIRRARLLNDANREIWRLASGGKSQEKLSKDSWFVAMKLVALVQSTGKCQMQHLYTGDSLPLPDFRLDAPPDSTLPDDSTPDLQQILHVDVSTPVIVGSGYSRYTQYVISTKAESLYFPFAVAQVKRRFSDFEWLHQRLLVQFRGTIIPPLPEKRWTGNMDATFVEERRQALEHFINEVGRHQKLSKTLELQIFLTSSNEGLLAGKELFKVASAAAAYVPTSATVSSLWSSLKDGMFINSSVQQVEIQADDEYEKIGEYISEFEKRIGEVKRCSDILYAAQRSEGYEMSRFGSYLTALAVHEKKQEEFRMILEASGDMFETASNLCQDELDKLLSMYVSVVRYQVGKVDAVKVVMNNREAAILEVQQANASMQRNKERFAAARASSGAAASAMRAEQKMTSAEDRMNHARDQVAFIASSLKLESRRMDTGKTAELRTALLSLANLQLEYQAQSRTAWESLLPQLGVQPDEVYESHRRIRERVGFRKPGEKDGSQIIGLL</sequence>
<dbReference type="InterPro" id="IPR036871">
    <property type="entry name" value="PX_dom_sf"/>
</dbReference>
<dbReference type="InterPro" id="IPR027267">
    <property type="entry name" value="AH/BAR_dom_sf"/>
</dbReference>
<dbReference type="SMART" id="SM00312">
    <property type="entry name" value="PX"/>
    <property type="match status" value="1"/>
</dbReference>
<dbReference type="AlphaFoldDB" id="A0AAV2YSR8"/>
<dbReference type="Proteomes" id="UP001146120">
    <property type="component" value="Unassembled WGS sequence"/>
</dbReference>
<dbReference type="GO" id="GO:0005768">
    <property type="term" value="C:endosome"/>
    <property type="evidence" value="ECO:0007669"/>
    <property type="project" value="TreeGrafter"/>
</dbReference>
<keyword evidence="4" id="KW-1185">Reference proteome</keyword>
<dbReference type="Gene3D" id="1.20.1270.60">
    <property type="entry name" value="Arfaptin homology (AH) domain/BAR domain"/>
    <property type="match status" value="1"/>
</dbReference>
<organism evidence="3 4">
    <name type="scientific">Lagenidium giganteum</name>
    <dbReference type="NCBI Taxonomy" id="4803"/>
    <lineage>
        <taxon>Eukaryota</taxon>
        <taxon>Sar</taxon>
        <taxon>Stramenopiles</taxon>
        <taxon>Oomycota</taxon>
        <taxon>Peronosporomycetes</taxon>
        <taxon>Pythiales</taxon>
        <taxon>Pythiaceae</taxon>
    </lineage>
</organism>
<name>A0AAV2YSR8_9STRA</name>
<dbReference type="PANTHER" id="PTHR10555:SF170">
    <property type="entry name" value="FI18122P1"/>
    <property type="match status" value="1"/>
</dbReference>
<reference evidence="3" key="1">
    <citation type="submission" date="2022-11" db="EMBL/GenBank/DDBJ databases">
        <authorList>
            <person name="Morgan W.R."/>
            <person name="Tartar A."/>
        </authorList>
    </citation>
    <scope>NUCLEOTIDE SEQUENCE</scope>
    <source>
        <strain evidence="3">ARSEF 373</strain>
    </source>
</reference>
<gene>
    <name evidence="3" type="ORF">N0F65_004522</name>
</gene>
<protein>
    <recommendedName>
        <fullName evidence="2">PX domain-containing protein</fullName>
    </recommendedName>
</protein>
<dbReference type="GO" id="GO:0035091">
    <property type="term" value="F:phosphatidylinositol binding"/>
    <property type="evidence" value="ECO:0007669"/>
    <property type="project" value="InterPro"/>
</dbReference>
<dbReference type="InterPro" id="IPR015404">
    <property type="entry name" value="Vps5_C"/>
</dbReference>
<dbReference type="SUPFAM" id="SSF103657">
    <property type="entry name" value="BAR/IMD domain-like"/>
    <property type="match status" value="1"/>
</dbReference>
<evidence type="ECO:0000313" key="4">
    <source>
        <dbReference type="Proteomes" id="UP001146120"/>
    </source>
</evidence>
<evidence type="ECO:0000256" key="1">
    <source>
        <dbReference type="SAM" id="MobiDB-lite"/>
    </source>
</evidence>
<dbReference type="InterPro" id="IPR011992">
    <property type="entry name" value="EF-hand-dom_pair"/>
</dbReference>
<dbReference type="InterPro" id="IPR001683">
    <property type="entry name" value="PX_dom"/>
</dbReference>
<dbReference type="PANTHER" id="PTHR10555">
    <property type="entry name" value="SORTING NEXIN"/>
    <property type="match status" value="1"/>
</dbReference>
<dbReference type="Pfam" id="PF09325">
    <property type="entry name" value="Vps5"/>
    <property type="match status" value="1"/>
</dbReference>
<dbReference type="PROSITE" id="PS50195">
    <property type="entry name" value="PX"/>
    <property type="match status" value="1"/>
</dbReference>
<feature type="region of interest" description="Disordered" evidence="1">
    <location>
        <begin position="1"/>
        <end position="29"/>
    </location>
</feature>
<feature type="compositionally biased region" description="Gly residues" evidence="1">
    <location>
        <begin position="7"/>
        <end position="22"/>
    </location>
</feature>
<comment type="caution">
    <text evidence="3">The sequence shown here is derived from an EMBL/GenBank/DDBJ whole genome shotgun (WGS) entry which is preliminary data.</text>
</comment>
<dbReference type="Pfam" id="PF00787">
    <property type="entry name" value="PX"/>
    <property type="match status" value="1"/>
</dbReference>
<dbReference type="SUPFAM" id="SSF64268">
    <property type="entry name" value="PX domain"/>
    <property type="match status" value="1"/>
</dbReference>
<proteinExistence type="predicted"/>
<dbReference type="EMBL" id="DAKRPA010000118">
    <property type="protein sequence ID" value="DAZ98032.1"/>
    <property type="molecule type" value="Genomic_DNA"/>
</dbReference>
<dbReference type="Gene3D" id="3.30.1520.10">
    <property type="entry name" value="Phox-like domain"/>
    <property type="match status" value="1"/>
</dbReference>
<evidence type="ECO:0000259" key="2">
    <source>
        <dbReference type="PROSITE" id="PS50195"/>
    </source>
</evidence>
<reference evidence="3" key="2">
    <citation type="journal article" date="2023" name="Microbiol Resour">
        <title>Decontamination and Annotation of the Draft Genome Sequence of the Oomycete Lagenidium giganteum ARSEF 373.</title>
        <authorList>
            <person name="Morgan W.R."/>
            <person name="Tartar A."/>
        </authorList>
    </citation>
    <scope>NUCLEOTIDE SEQUENCE</scope>
    <source>
        <strain evidence="3">ARSEF 373</strain>
    </source>
</reference>
<feature type="domain" description="PX" evidence="2">
    <location>
        <begin position="161"/>
        <end position="278"/>
    </location>
</feature>
<dbReference type="Gene3D" id="1.10.238.10">
    <property type="entry name" value="EF-hand"/>
    <property type="match status" value="1"/>
</dbReference>
<dbReference type="SUPFAM" id="SSF47473">
    <property type="entry name" value="EF-hand"/>
    <property type="match status" value="1"/>
</dbReference>